<dbReference type="EMBL" id="JABFAF010000012">
    <property type="protein sequence ID" value="MBA0873206.1"/>
    <property type="molecule type" value="Genomic_DNA"/>
</dbReference>
<comment type="caution">
    <text evidence="1">The sequence shown here is derived from an EMBL/GenBank/DDBJ whole genome shotgun (WGS) entry which is preliminary data.</text>
</comment>
<reference evidence="1 2" key="1">
    <citation type="journal article" date="2019" name="Genome Biol. Evol.">
        <title>Insights into the evolution of the New World diploid cottons (Gossypium, subgenus Houzingenia) based on genome sequencing.</title>
        <authorList>
            <person name="Grover C.E."/>
            <person name="Arick M.A. 2nd"/>
            <person name="Thrash A."/>
            <person name="Conover J.L."/>
            <person name="Sanders W.S."/>
            <person name="Peterson D.G."/>
            <person name="Frelichowski J.E."/>
            <person name="Scheffler J.A."/>
            <person name="Scheffler B.E."/>
            <person name="Wendel J.F."/>
        </authorList>
    </citation>
    <scope>NUCLEOTIDE SEQUENCE [LARGE SCALE GENOMIC DNA]</scope>
    <source>
        <strain evidence="1">1</strain>
        <tissue evidence="1">Leaf</tissue>
    </source>
</reference>
<organism evidence="1 2">
    <name type="scientific">Gossypium schwendimanii</name>
    <name type="common">Cotton</name>
    <dbReference type="NCBI Taxonomy" id="34291"/>
    <lineage>
        <taxon>Eukaryota</taxon>
        <taxon>Viridiplantae</taxon>
        <taxon>Streptophyta</taxon>
        <taxon>Embryophyta</taxon>
        <taxon>Tracheophyta</taxon>
        <taxon>Spermatophyta</taxon>
        <taxon>Magnoliopsida</taxon>
        <taxon>eudicotyledons</taxon>
        <taxon>Gunneridae</taxon>
        <taxon>Pentapetalae</taxon>
        <taxon>rosids</taxon>
        <taxon>malvids</taxon>
        <taxon>Malvales</taxon>
        <taxon>Malvaceae</taxon>
        <taxon>Malvoideae</taxon>
        <taxon>Gossypium</taxon>
    </lineage>
</organism>
<name>A0A7J9MR37_GOSSC</name>
<dbReference type="OrthoDB" id="1937047at2759"/>
<proteinExistence type="predicted"/>
<accession>A0A7J9MR37</accession>
<protein>
    <submittedName>
        <fullName evidence="1">Uncharacterized protein</fullName>
    </submittedName>
</protein>
<dbReference type="AlphaFoldDB" id="A0A7J9MR37"/>
<sequence length="33" mass="4084">MHQTYRVLRQLGFRQLIFVALEVLDDEHKIDLW</sequence>
<evidence type="ECO:0000313" key="1">
    <source>
        <dbReference type="EMBL" id="MBA0873206.1"/>
    </source>
</evidence>
<evidence type="ECO:0000313" key="2">
    <source>
        <dbReference type="Proteomes" id="UP000593576"/>
    </source>
</evidence>
<dbReference type="Proteomes" id="UP000593576">
    <property type="component" value="Unassembled WGS sequence"/>
</dbReference>
<gene>
    <name evidence="1" type="ORF">Goshw_029150</name>
</gene>
<keyword evidence="2" id="KW-1185">Reference proteome</keyword>